<dbReference type="Pfam" id="PF11543">
    <property type="entry name" value="UN_NPL4"/>
    <property type="match status" value="1"/>
</dbReference>
<dbReference type="SUPFAM" id="SSF54236">
    <property type="entry name" value="Ubiquitin-like"/>
    <property type="match status" value="1"/>
</dbReference>
<dbReference type="InterPro" id="IPR029071">
    <property type="entry name" value="Ubiquitin-like_domsf"/>
</dbReference>
<keyword evidence="3" id="KW-1185">Reference proteome</keyword>
<dbReference type="Proteomes" id="UP000054498">
    <property type="component" value="Unassembled WGS sequence"/>
</dbReference>
<dbReference type="CDD" id="cd17055">
    <property type="entry name" value="Ubl_AtNPL4_like"/>
    <property type="match status" value="1"/>
</dbReference>
<evidence type="ECO:0000313" key="3">
    <source>
        <dbReference type="Proteomes" id="UP000054498"/>
    </source>
</evidence>
<dbReference type="GO" id="GO:0006511">
    <property type="term" value="P:ubiquitin-dependent protein catabolic process"/>
    <property type="evidence" value="ECO:0007669"/>
    <property type="project" value="InterPro"/>
</dbReference>
<evidence type="ECO:0000313" key="2">
    <source>
        <dbReference type="EMBL" id="KIZ02156.1"/>
    </source>
</evidence>
<dbReference type="GO" id="GO:0031625">
    <property type="term" value="F:ubiquitin protein ligase binding"/>
    <property type="evidence" value="ECO:0007669"/>
    <property type="project" value="TreeGrafter"/>
</dbReference>
<dbReference type="STRING" id="145388.A0A0D2N928"/>
<protein>
    <submittedName>
        <fullName evidence="2">NPL4-like protein 2</fullName>
    </submittedName>
</protein>
<dbReference type="GeneID" id="25738677"/>
<feature type="domain" description="Nuclear pore localisation protein Npl4 ubiquitin-like" evidence="1">
    <location>
        <begin position="1"/>
        <end position="81"/>
    </location>
</feature>
<organism evidence="2 3">
    <name type="scientific">Monoraphidium neglectum</name>
    <dbReference type="NCBI Taxonomy" id="145388"/>
    <lineage>
        <taxon>Eukaryota</taxon>
        <taxon>Viridiplantae</taxon>
        <taxon>Chlorophyta</taxon>
        <taxon>core chlorophytes</taxon>
        <taxon>Chlorophyceae</taxon>
        <taxon>CS clade</taxon>
        <taxon>Sphaeropleales</taxon>
        <taxon>Selenastraceae</taxon>
        <taxon>Monoraphidium</taxon>
    </lineage>
</organism>
<dbReference type="Gene3D" id="3.10.20.90">
    <property type="entry name" value="Phosphatidylinositol 3-kinase Catalytic Subunit, Chain A, domain 1"/>
    <property type="match status" value="1"/>
</dbReference>
<dbReference type="PANTHER" id="PTHR12710:SF0">
    <property type="entry name" value="NUCLEAR PROTEIN LOCALIZATION PROTEIN 4 HOMOLOG"/>
    <property type="match status" value="1"/>
</dbReference>
<dbReference type="PANTHER" id="PTHR12710">
    <property type="entry name" value="NUCLEAR PROTEIN LOCALIZATION 4"/>
    <property type="match status" value="1"/>
</dbReference>
<dbReference type="KEGG" id="mng:MNEG_5800"/>
<dbReference type="GO" id="GO:0005634">
    <property type="term" value="C:nucleus"/>
    <property type="evidence" value="ECO:0007669"/>
    <property type="project" value="TreeGrafter"/>
</dbReference>
<dbReference type="GO" id="GO:0043130">
    <property type="term" value="F:ubiquitin binding"/>
    <property type="evidence" value="ECO:0007669"/>
    <property type="project" value="TreeGrafter"/>
</dbReference>
<dbReference type="OrthoDB" id="10251089at2759"/>
<proteinExistence type="predicted"/>
<dbReference type="InterPro" id="IPR016563">
    <property type="entry name" value="Npl4"/>
</dbReference>
<dbReference type="InterPro" id="IPR024682">
    <property type="entry name" value="Npl4_Ub-like_dom"/>
</dbReference>
<accession>A0A0D2N928</accession>
<dbReference type="EMBL" id="KK101108">
    <property type="protein sequence ID" value="KIZ02156.1"/>
    <property type="molecule type" value="Genomic_DNA"/>
</dbReference>
<evidence type="ECO:0000259" key="1">
    <source>
        <dbReference type="Pfam" id="PF11543"/>
    </source>
</evidence>
<dbReference type="AlphaFoldDB" id="A0A0D2N928"/>
<reference evidence="2 3" key="1">
    <citation type="journal article" date="2013" name="BMC Genomics">
        <title>Reconstruction of the lipid metabolism for the microalga Monoraphidium neglectum from its genome sequence reveals characteristics suitable for biofuel production.</title>
        <authorList>
            <person name="Bogen C."/>
            <person name="Al-Dilaimi A."/>
            <person name="Albersmeier A."/>
            <person name="Wichmann J."/>
            <person name="Grundmann M."/>
            <person name="Rupp O."/>
            <person name="Lauersen K.J."/>
            <person name="Blifernez-Klassen O."/>
            <person name="Kalinowski J."/>
            <person name="Goesmann A."/>
            <person name="Mussgnug J.H."/>
            <person name="Kruse O."/>
        </authorList>
    </citation>
    <scope>NUCLEOTIDE SEQUENCE [LARGE SCALE GENOMIC DNA]</scope>
    <source>
        <strain evidence="2 3">SAG 48.87</strain>
    </source>
</reference>
<sequence>MLIRLRSRDGLERIVIADGAGVADLKAQINSQLSIPIEDITLSWDPQLLTAKGALDGISLLPDSNAALTSLGVSHGDMLFMLYHFERQVEPAVQKTVFDKRQFGVSVTVHDIAAKQRRIERQDKAKVESVSFDRNAANVFQSYVQLSCGGGAAGGIVWRVLAL</sequence>
<gene>
    <name evidence="2" type="ORF">MNEG_5800</name>
</gene>
<dbReference type="RefSeq" id="XP_013901175.1">
    <property type="nucleotide sequence ID" value="XM_014045721.1"/>
</dbReference>
<name>A0A0D2N928_9CHLO</name>